<dbReference type="RefSeq" id="WP_095608610.1">
    <property type="nucleotide sequence ID" value="NZ_LMVN01000015.1"/>
</dbReference>
<gene>
    <name evidence="1" type="ORF">ASJ82_02370</name>
    <name evidence="2" type="ORF">MSCUN_06750</name>
</gene>
<reference evidence="1 3" key="2">
    <citation type="journal article" date="2017" name="BMC Genomics">
        <title>Genomic analysis of methanogenic archaea reveals a shift towards energy conservation.</title>
        <authorList>
            <person name="Gilmore S.P."/>
            <person name="Henske J.K."/>
            <person name="Sexton J.A."/>
            <person name="Solomon K.V."/>
            <person name="Seppala S."/>
            <person name="Yoo J.I."/>
            <person name="Huyett L.M."/>
            <person name="Pressman A."/>
            <person name="Cogan J.Z."/>
            <person name="Kivenson V."/>
            <person name="Peng X."/>
            <person name="Tan Y."/>
            <person name="Valentine D.L."/>
            <person name="O'Malley M.A."/>
        </authorList>
    </citation>
    <scope>NUCLEOTIDE SEQUENCE [LARGE SCALE GENOMIC DNA]</scope>
    <source>
        <strain evidence="1 3">1R-7</strain>
    </source>
</reference>
<dbReference type="Proteomes" id="UP000217528">
    <property type="component" value="Unassembled WGS sequence"/>
</dbReference>
<sequence>MYVLRSSLYVQDSTFTNNKLDLLKGAESIGGAICVENENSDDNYVNIISSKFTNNYAEFGGAVYIANCSEGEINNSIFNSNKADDGSAIYSGDSVLNMSKCNFTKNNATQHTTVCNMESNTHITSCNFNQNHGVLSSGVFNSEDGRAYIYYSNFTYNTNDLYGTIYNYGHIDVDSCNFTDNTQQGDSTICNMDDGDGYVWYCNFRGPYESIGNYGYYTLNRKGNEFY</sequence>
<accession>A0A2A2HDN0</accession>
<dbReference type="AlphaFoldDB" id="A0A2A2HDN0"/>
<dbReference type="EMBL" id="LWMS01000019">
    <property type="protein sequence ID" value="PWL08425.1"/>
    <property type="molecule type" value="Genomic_DNA"/>
</dbReference>
<comment type="caution">
    <text evidence="1">The sequence shown here is derived from an EMBL/GenBank/DDBJ whole genome shotgun (WGS) entry which is preliminary data.</text>
</comment>
<dbReference type="OrthoDB" id="78104at2157"/>
<evidence type="ECO:0008006" key="5">
    <source>
        <dbReference type="Google" id="ProtNLM"/>
    </source>
</evidence>
<dbReference type="EMBL" id="LMVN01000015">
    <property type="protein sequence ID" value="PAV07438.1"/>
    <property type="molecule type" value="Genomic_DNA"/>
</dbReference>
<keyword evidence="3" id="KW-1185">Reference proteome</keyword>
<organism evidence="1 3">
    <name type="scientific">Methanosphaera cuniculi</name>
    <dbReference type="NCBI Taxonomy" id="1077256"/>
    <lineage>
        <taxon>Archaea</taxon>
        <taxon>Methanobacteriati</taxon>
        <taxon>Methanobacteriota</taxon>
        <taxon>Methanomada group</taxon>
        <taxon>Methanobacteria</taxon>
        <taxon>Methanobacteriales</taxon>
        <taxon>Methanobacteriaceae</taxon>
        <taxon>Methanosphaera</taxon>
    </lineage>
</organism>
<evidence type="ECO:0000313" key="3">
    <source>
        <dbReference type="Proteomes" id="UP000217528"/>
    </source>
</evidence>
<evidence type="ECO:0000313" key="2">
    <source>
        <dbReference type="EMBL" id="PWL08425.1"/>
    </source>
</evidence>
<dbReference type="Proteomes" id="UP000246004">
    <property type="component" value="Unassembled WGS sequence"/>
</dbReference>
<evidence type="ECO:0000313" key="4">
    <source>
        <dbReference type="Proteomes" id="UP000246004"/>
    </source>
</evidence>
<proteinExistence type="predicted"/>
<evidence type="ECO:0000313" key="1">
    <source>
        <dbReference type="EMBL" id="PAV07438.1"/>
    </source>
</evidence>
<name>A0A2A2HDN0_9EURY</name>
<reference evidence="2 4" key="1">
    <citation type="submission" date="2016-04" db="EMBL/GenBank/DDBJ databases">
        <title>Genome sequence of Methanosphaera cuniculi DSM 4103.</title>
        <authorList>
            <person name="Poehlein A."/>
            <person name="Seedorf H."/>
            <person name="Daniel R."/>
        </authorList>
    </citation>
    <scope>NUCLEOTIDE SEQUENCE [LARGE SCALE GENOMIC DNA]</scope>
    <source>
        <strain evidence="2 4">DSM 4103</strain>
    </source>
</reference>
<protein>
    <recommendedName>
        <fullName evidence="5">Right handed beta helix domain-containing protein</fullName>
    </recommendedName>
</protein>